<dbReference type="EMBL" id="UINC01001012">
    <property type="protein sequence ID" value="SUZ67442.1"/>
    <property type="molecule type" value="Genomic_DNA"/>
</dbReference>
<dbReference type="InterPro" id="IPR024705">
    <property type="entry name" value="Ssp411"/>
</dbReference>
<dbReference type="Gene3D" id="1.50.10.20">
    <property type="match status" value="1"/>
</dbReference>
<evidence type="ECO:0000259" key="1">
    <source>
        <dbReference type="Pfam" id="PF03190"/>
    </source>
</evidence>
<dbReference type="InterPro" id="IPR012341">
    <property type="entry name" value="6hp_glycosidase-like_sf"/>
</dbReference>
<dbReference type="GO" id="GO:0005975">
    <property type="term" value="P:carbohydrate metabolic process"/>
    <property type="evidence" value="ECO:0007669"/>
    <property type="project" value="InterPro"/>
</dbReference>
<dbReference type="AlphaFoldDB" id="A0A381PK99"/>
<feature type="domain" description="Spermatogenesis-associated protein 20-like TRX" evidence="1">
    <location>
        <begin position="32"/>
        <end position="175"/>
    </location>
</feature>
<name>A0A381PK99_9ZZZZ</name>
<gene>
    <name evidence="2" type="ORF">METZ01_LOCUS20296</name>
</gene>
<dbReference type="PANTHER" id="PTHR42899:SF1">
    <property type="entry name" value="SPERMATOGENESIS-ASSOCIATED PROTEIN 20"/>
    <property type="match status" value="1"/>
</dbReference>
<evidence type="ECO:0000313" key="2">
    <source>
        <dbReference type="EMBL" id="SUZ67442.1"/>
    </source>
</evidence>
<accession>A0A381PK99</accession>
<dbReference type="Pfam" id="PF03190">
    <property type="entry name" value="Thioredox_DsbH"/>
    <property type="match status" value="1"/>
</dbReference>
<sequence length="698" mass="81152">MQSNNYIKSSIIFSLLIMSCNNELTINSMESNQLKNETSLYLKQHAENPVNWQRWSNSIFDFSGELNKLVIVSIGYSSCHWCHVMEDETFTDDTIAKLMNDNFINVKVDREENPDVDQAYMTASQLMTGMGGWPLNVITLPDGSPIYAGTYHTKEQWFDILNRIIRLKETNYEGLEEIANNVKSGVIDINTITKKNEVSEFDKDFLSRNTKIWSDKWDADNGGDIAQQKFVSPSKYQYLINYGSIYKDEQILNHVKKTLDIISNSGIIDIVEGGFYRYTVDSEWKIPHFEKMLYDQAQMISLYSNAYKLFKTSEYKDLVYQTINFINNEMNSSDNLYYAAMDADTDGEEGKYYSFNLNEIELISGDQINLFNSYFNIDLDKPWDNNKFLLIPKRDLKSWLGSNSLNKDEFLKMKERWISEILKIRSKRTKPRIDDKTIISWNALSIIGLIDAYEAFKDDLLLTQAKDKFDILLKMGYKNNMLVHTFKDKQYQDGVLEDYAFLSKAAMRLFQTTGDEFYFNKSKEIIDDSIKYFKDEESDLLLYTTNKDLFTKIVSIEDGVIPSPNSIIAEQLFNISHIIFDDYYLDQSNKMVSSVKEIIDGSINYYSVWANNILNRVELFYEIAVIGSDSDSKTKLISEQLLPNVILVQSNSESNIPLFMDRFFEDETYIYVCQNKTCQRPETSIKYALEQIPYLKTN</sequence>
<dbReference type="SUPFAM" id="SSF48208">
    <property type="entry name" value="Six-hairpin glycosidases"/>
    <property type="match status" value="1"/>
</dbReference>
<dbReference type="SUPFAM" id="SSF52833">
    <property type="entry name" value="Thioredoxin-like"/>
    <property type="match status" value="1"/>
</dbReference>
<proteinExistence type="predicted"/>
<protein>
    <recommendedName>
        <fullName evidence="1">Spermatogenesis-associated protein 20-like TRX domain-containing protein</fullName>
    </recommendedName>
</protein>
<dbReference type="Gene3D" id="1.50.10.10">
    <property type="match status" value="1"/>
</dbReference>
<reference evidence="2" key="1">
    <citation type="submission" date="2018-05" db="EMBL/GenBank/DDBJ databases">
        <authorList>
            <person name="Lanie J.A."/>
            <person name="Ng W.-L."/>
            <person name="Kazmierczak K.M."/>
            <person name="Andrzejewski T.M."/>
            <person name="Davidsen T.M."/>
            <person name="Wayne K.J."/>
            <person name="Tettelin H."/>
            <person name="Glass J.I."/>
            <person name="Rusch D."/>
            <person name="Podicherti R."/>
            <person name="Tsui H.-C.T."/>
            <person name="Winkler M.E."/>
        </authorList>
    </citation>
    <scope>NUCLEOTIDE SEQUENCE</scope>
</reference>
<dbReference type="Gene3D" id="3.40.30.10">
    <property type="entry name" value="Glutaredoxin"/>
    <property type="match status" value="1"/>
</dbReference>
<dbReference type="PIRSF" id="PIRSF006402">
    <property type="entry name" value="UCP006402_thioredoxin"/>
    <property type="match status" value="1"/>
</dbReference>
<dbReference type="PANTHER" id="PTHR42899">
    <property type="entry name" value="SPERMATOGENESIS-ASSOCIATED PROTEIN 20"/>
    <property type="match status" value="1"/>
</dbReference>
<dbReference type="InterPro" id="IPR004879">
    <property type="entry name" value="Ssp411-like_TRX"/>
</dbReference>
<dbReference type="InterPro" id="IPR008928">
    <property type="entry name" value="6-hairpin_glycosidase_sf"/>
</dbReference>
<organism evidence="2">
    <name type="scientific">marine metagenome</name>
    <dbReference type="NCBI Taxonomy" id="408172"/>
    <lineage>
        <taxon>unclassified sequences</taxon>
        <taxon>metagenomes</taxon>
        <taxon>ecological metagenomes</taxon>
    </lineage>
</organism>
<dbReference type="InterPro" id="IPR036249">
    <property type="entry name" value="Thioredoxin-like_sf"/>
</dbReference>